<name>A0A420KEN7_9BURK</name>
<reference evidence="2 3" key="1">
    <citation type="submission" date="2018-09" db="EMBL/GenBank/DDBJ databases">
        <title>Genome comparison of Alicycliphilus sp. BQ1, a polyurethanolytic bacterium, with its closest phylogenetic relatives Alicycliphilus denitrificans BC and K601, unable to attack polyurethane.</title>
        <authorList>
            <person name="Loza-Tavera H."/>
            <person name="Lozano L."/>
            <person name="Cevallos M."/>
            <person name="Maya-Lucas O."/>
            <person name="Garcia-Mena J."/>
            <person name="Hernandez J."/>
        </authorList>
    </citation>
    <scope>NUCLEOTIDE SEQUENCE [LARGE SCALE GENOMIC DNA]</scope>
    <source>
        <strain evidence="2 3">BQ1</strain>
    </source>
</reference>
<protein>
    <submittedName>
        <fullName evidence="2">TIGR03016 family PEP-CTERM system-associated outer membrane protein</fullName>
    </submittedName>
</protein>
<dbReference type="AlphaFoldDB" id="A0A420KEN7"/>
<feature type="chain" id="PRO_5019558372" evidence="1">
    <location>
        <begin position="35"/>
        <end position="551"/>
    </location>
</feature>
<dbReference type="NCBIfam" id="TIGR03016">
    <property type="entry name" value="pepcterm_hypo_1"/>
    <property type="match status" value="1"/>
</dbReference>
<gene>
    <name evidence="2" type="ORF">CE154_001110</name>
</gene>
<evidence type="ECO:0000313" key="2">
    <source>
        <dbReference type="EMBL" id="RKJ98401.1"/>
    </source>
</evidence>
<dbReference type="EMBL" id="NKDB02000001">
    <property type="protein sequence ID" value="RKJ98401.1"/>
    <property type="molecule type" value="Genomic_DNA"/>
</dbReference>
<comment type="caution">
    <text evidence="2">The sequence shown here is derived from an EMBL/GenBank/DDBJ whole genome shotgun (WGS) entry which is preliminary data.</text>
</comment>
<proteinExistence type="predicted"/>
<accession>A0A420KEN7</accession>
<feature type="signal peptide" evidence="1">
    <location>
        <begin position="1"/>
        <end position="34"/>
    </location>
</feature>
<evidence type="ECO:0000256" key="1">
    <source>
        <dbReference type="SAM" id="SignalP"/>
    </source>
</evidence>
<dbReference type="RefSeq" id="WP_094434415.1">
    <property type="nucleotide sequence ID" value="NZ_NKDB02000001.1"/>
</dbReference>
<dbReference type="Proteomes" id="UP000216225">
    <property type="component" value="Unassembled WGS sequence"/>
</dbReference>
<organism evidence="2 3">
    <name type="scientific">Alicycliphilus denitrificans</name>
    <dbReference type="NCBI Taxonomy" id="179636"/>
    <lineage>
        <taxon>Bacteria</taxon>
        <taxon>Pseudomonadati</taxon>
        <taxon>Pseudomonadota</taxon>
        <taxon>Betaproteobacteria</taxon>
        <taxon>Burkholderiales</taxon>
        <taxon>Comamonadaceae</taxon>
        <taxon>Alicycliphilus</taxon>
    </lineage>
</organism>
<sequence length="551" mass="60362">MHLQHRRIASIHAAGWAVWALAAASALSPGIALAQVPDVSTAEPPGFAPVQLPVVATEPADAAVRQRDNAPAAPRQSGVWLEPRITVQHTVTNNARLDATHVSDQVTEVNPGFRLVSDTARINGFVDYSLRTAHYARGTASDQVWHNLNARGTAEAIENRVFVDVAGVVALQPISAFGAPGADSPANPNMAQTSSFRVSPYLKGSVGSNVDYEARYSVQDTRSDAENRAGVTVQGWLLHLGSKPDGHTIIGWALDAMQEDADFSTGRNVDTTTLRARMSYLASPQLLLVGIGGVESTNQLSPTRKSHSIVGFGADWRPSKQTRFFLERESRYFGEAHKVNFEYRTSRTIWSYTDRKGIFAGLGAQSSASMGSLFDLLDSFYARTEPNAIRRTQLVMAEIERRGLPADMQVFQDFLTSSSTLQRLQELSVALLGQRSTFTLAVLRSDTRLLDGTLQLGDDFDTNTRIRQRGWRLMVGHRLTPNASINASFGEMRSVGSVPGLETRVRPLILGWDTLVARRTNVGVQLRRVLSDGSVTRYDESAIMGFITHRF</sequence>
<keyword evidence="1" id="KW-0732">Signal</keyword>
<dbReference type="InterPro" id="IPR017467">
    <property type="entry name" value="CHP03016_PEP-CTERM"/>
</dbReference>
<evidence type="ECO:0000313" key="3">
    <source>
        <dbReference type="Proteomes" id="UP000216225"/>
    </source>
</evidence>